<keyword evidence="2" id="KW-1185">Reference proteome</keyword>
<feature type="region of interest" description="Disordered" evidence="1">
    <location>
        <begin position="1"/>
        <end position="99"/>
    </location>
</feature>
<feature type="region of interest" description="Disordered" evidence="1">
    <location>
        <begin position="318"/>
        <end position="485"/>
    </location>
</feature>
<reference evidence="2 3" key="1">
    <citation type="journal article" date="2019" name="Mol. Biol. Evol.">
        <title>Blast fungal genomes show frequent chromosomal changes, gene gains and losses, and effector gene turnover.</title>
        <authorList>
            <person name="Gomez Luciano L.B."/>
            <person name="Jason Tsai I."/>
            <person name="Chuma I."/>
            <person name="Tosa Y."/>
            <person name="Chen Y.H."/>
            <person name="Li J.Y."/>
            <person name="Li M.Y."/>
            <person name="Jade Lu M.Y."/>
            <person name="Nakayashiki H."/>
            <person name="Li W.H."/>
        </authorList>
    </citation>
    <scope>NUCLEOTIDE SEQUENCE [LARGE SCALE GENOMIC DNA]</scope>
    <source>
        <strain evidence="2 3">NI907</strain>
    </source>
</reference>
<feature type="compositionally biased region" description="Acidic residues" evidence="1">
    <location>
        <begin position="147"/>
        <end position="163"/>
    </location>
</feature>
<accession>A0A6P8B8C8</accession>
<feature type="compositionally biased region" description="Basic and acidic residues" evidence="1">
    <location>
        <begin position="33"/>
        <end position="46"/>
    </location>
</feature>
<organism evidence="2 3">
    <name type="scientific">Pyricularia grisea</name>
    <name type="common">Crabgrass-specific blast fungus</name>
    <name type="synonym">Magnaporthe grisea</name>
    <dbReference type="NCBI Taxonomy" id="148305"/>
    <lineage>
        <taxon>Eukaryota</taxon>
        <taxon>Fungi</taxon>
        <taxon>Dikarya</taxon>
        <taxon>Ascomycota</taxon>
        <taxon>Pezizomycotina</taxon>
        <taxon>Sordariomycetes</taxon>
        <taxon>Sordariomycetidae</taxon>
        <taxon>Magnaporthales</taxon>
        <taxon>Pyriculariaceae</taxon>
        <taxon>Pyricularia</taxon>
    </lineage>
</organism>
<sequence length="492" mass="53852">MSSHARQGQAAKAGPKLRGTPLKLRRALMQAQAERDMKLEEIERDSGANVPSRPKTQRLRGRSKDIGRRDGPSTGLDLPSRPRKSAGQHADVQGEQALNQQRLEIRLAPTSAAVEKVHQRQCDTRGPVTPPPRRSPSTESPSQDSESSSESESDDSSSDDSSSDVEHTPVKRKARPRVKLSVSQTRELLVEFVARENDYLAALANGAKCYRDMPFWIDIRKRLRLVHIADKWSDLSRTFGIIVGPRERQAMAGKKVPCRNDIERLIESCARIRIRRGILDGFVGENLLNANMVPGLIESGSLEKCELMLGEMQHLQRKKYNQDAGDGSDNTDEESGDSSDSSDSRSSGTTSGSSSSSSDDDSSEDSDDDGEGTNSASETANQTALSPPTSPIMTSPHRHHVDEDSSPVSTAAATYHADTDAADDGDDGDDSSAIEQAIALLQRRQARKRRRPESGEDLQPSRGAMMHHEGEPMRKRHRQGVDGLLGRLADLI</sequence>
<evidence type="ECO:0000313" key="3">
    <source>
        <dbReference type="RefSeq" id="XP_030983254.1"/>
    </source>
</evidence>
<feature type="compositionally biased region" description="Acidic residues" evidence="1">
    <location>
        <begin position="358"/>
        <end position="371"/>
    </location>
</feature>
<feature type="compositionally biased region" description="Basic and acidic residues" evidence="1">
    <location>
        <begin position="62"/>
        <end position="71"/>
    </location>
</feature>
<dbReference type="KEGG" id="pgri:PgNI_05223"/>
<dbReference type="AlphaFoldDB" id="A0A6P8B8C8"/>
<feature type="region of interest" description="Disordered" evidence="1">
    <location>
        <begin position="112"/>
        <end position="177"/>
    </location>
</feature>
<reference evidence="3" key="3">
    <citation type="submission" date="2025-08" db="UniProtKB">
        <authorList>
            <consortium name="RefSeq"/>
        </authorList>
    </citation>
    <scope>IDENTIFICATION</scope>
    <source>
        <strain evidence="3">NI907</strain>
    </source>
</reference>
<protein>
    <submittedName>
        <fullName evidence="3">Uncharacterized protein</fullName>
    </submittedName>
</protein>
<feature type="compositionally biased region" description="Low complexity" evidence="1">
    <location>
        <begin position="135"/>
        <end position="146"/>
    </location>
</feature>
<dbReference type="Proteomes" id="UP000515153">
    <property type="component" value="Chromosome I"/>
</dbReference>
<feature type="compositionally biased region" description="Polar residues" evidence="1">
    <location>
        <begin position="376"/>
        <end position="393"/>
    </location>
</feature>
<feature type="compositionally biased region" description="Acidic residues" evidence="1">
    <location>
        <begin position="420"/>
        <end position="432"/>
    </location>
</feature>
<evidence type="ECO:0000313" key="2">
    <source>
        <dbReference type="Proteomes" id="UP000515153"/>
    </source>
</evidence>
<dbReference type="GeneID" id="41960166"/>
<proteinExistence type="predicted"/>
<evidence type="ECO:0000256" key="1">
    <source>
        <dbReference type="SAM" id="MobiDB-lite"/>
    </source>
</evidence>
<name>A0A6P8B8C8_PYRGI</name>
<dbReference type="RefSeq" id="XP_030983254.1">
    <property type="nucleotide sequence ID" value="XM_031125257.1"/>
</dbReference>
<reference evidence="3" key="2">
    <citation type="submission" date="2019-10" db="EMBL/GenBank/DDBJ databases">
        <authorList>
            <consortium name="NCBI Genome Project"/>
        </authorList>
    </citation>
    <scope>NUCLEOTIDE SEQUENCE</scope>
    <source>
        <strain evidence="3">NI907</strain>
    </source>
</reference>
<feature type="compositionally biased region" description="Low complexity" evidence="1">
    <location>
        <begin position="338"/>
        <end position="357"/>
    </location>
</feature>
<gene>
    <name evidence="3" type="ORF">PgNI_05223</name>
</gene>